<dbReference type="EMBL" id="JBHFQA010000007">
    <property type="protein sequence ID" value="KAL2095807.1"/>
    <property type="molecule type" value="Genomic_DNA"/>
</dbReference>
<keyword evidence="7" id="KW-0399">Innate immunity</keyword>
<dbReference type="InterPro" id="IPR038269">
    <property type="entry name" value="SCAN_sf"/>
</dbReference>
<dbReference type="SMART" id="SM00431">
    <property type="entry name" value="SCAN"/>
    <property type="match status" value="1"/>
</dbReference>
<dbReference type="GO" id="GO:0061702">
    <property type="term" value="C:canonical inflammasome complex"/>
    <property type="evidence" value="ECO:0007669"/>
    <property type="project" value="UniProtKB-SubCell"/>
</dbReference>
<dbReference type="Pfam" id="PF05729">
    <property type="entry name" value="NACHT"/>
    <property type="match status" value="1"/>
</dbReference>
<comment type="subcellular location">
    <subcellularLocation>
        <location evidence="2">Basolateral cell membrane</location>
    </subcellularLocation>
    <subcellularLocation>
        <location evidence="3">Cell membrane</location>
        <topology evidence="3">Lipid-anchor</topology>
    </subcellularLocation>
    <subcellularLocation>
        <location evidence="1">Inflammasome</location>
    </subcellularLocation>
</comment>
<dbReference type="InterPro" id="IPR001315">
    <property type="entry name" value="CARD"/>
</dbReference>
<dbReference type="Pfam" id="PF23679">
    <property type="entry name" value="UPA-FIIND"/>
    <property type="match status" value="1"/>
</dbReference>
<dbReference type="InterPro" id="IPR033516">
    <property type="entry name" value="CARD8/ASC/NALP1_CARD"/>
</dbReference>
<dbReference type="Proteomes" id="UP001591681">
    <property type="component" value="Unassembled WGS sequence"/>
</dbReference>
<dbReference type="InterPro" id="IPR029495">
    <property type="entry name" value="NACHT-assoc"/>
</dbReference>
<dbReference type="GO" id="GO:0005524">
    <property type="term" value="F:ATP binding"/>
    <property type="evidence" value="ECO:0007669"/>
    <property type="project" value="UniProtKB-KW"/>
</dbReference>
<evidence type="ECO:0000256" key="8">
    <source>
        <dbReference type="ARBA" id="ARBA00022590"/>
    </source>
</evidence>
<dbReference type="SUPFAM" id="SSF47353">
    <property type="entry name" value="Retrovirus capsid dimerization domain-like"/>
    <property type="match status" value="1"/>
</dbReference>
<keyword evidence="16" id="KW-0472">Membrane</keyword>
<evidence type="ECO:0000256" key="18">
    <source>
        <dbReference type="ARBA" id="ARBA00023198"/>
    </source>
</evidence>
<feature type="domain" description="NACHT" evidence="25">
    <location>
        <begin position="363"/>
        <end position="497"/>
    </location>
</feature>
<evidence type="ECO:0000256" key="15">
    <source>
        <dbReference type="ARBA" id="ARBA00022859"/>
    </source>
</evidence>
<dbReference type="PROSITE" id="PS51830">
    <property type="entry name" value="FIIND"/>
    <property type="match status" value="1"/>
</dbReference>
<keyword evidence="19" id="KW-1271">Inflammasome</keyword>
<keyword evidence="18" id="KW-0395">Inflammatory response</keyword>
<organism evidence="27 28">
    <name type="scientific">Coilia grayii</name>
    <name type="common">Gray's grenadier anchovy</name>
    <dbReference type="NCBI Taxonomy" id="363190"/>
    <lineage>
        <taxon>Eukaryota</taxon>
        <taxon>Metazoa</taxon>
        <taxon>Chordata</taxon>
        <taxon>Craniata</taxon>
        <taxon>Vertebrata</taxon>
        <taxon>Euteleostomi</taxon>
        <taxon>Actinopterygii</taxon>
        <taxon>Neopterygii</taxon>
        <taxon>Teleostei</taxon>
        <taxon>Clupei</taxon>
        <taxon>Clupeiformes</taxon>
        <taxon>Clupeoidei</taxon>
        <taxon>Engraulidae</taxon>
        <taxon>Coilinae</taxon>
        <taxon>Coilia</taxon>
    </lineage>
</organism>
<keyword evidence="10" id="KW-0645">Protease</keyword>
<dbReference type="GO" id="GO:0012501">
    <property type="term" value="P:programmed cell death"/>
    <property type="evidence" value="ECO:0007669"/>
    <property type="project" value="UniProtKB-KW"/>
</dbReference>
<dbReference type="InterPro" id="IPR003309">
    <property type="entry name" value="SCAN_dom"/>
</dbReference>
<dbReference type="Gene3D" id="3.80.10.10">
    <property type="entry name" value="Ribonuclease Inhibitor"/>
    <property type="match status" value="3"/>
</dbReference>
<dbReference type="CDD" id="cd08330">
    <property type="entry name" value="CARD_ASC_NALP1"/>
    <property type="match status" value="1"/>
</dbReference>
<keyword evidence="10" id="KW-0378">Hydrolase</keyword>
<dbReference type="SMART" id="SM00368">
    <property type="entry name" value="LRR_RI"/>
    <property type="match status" value="6"/>
</dbReference>
<dbReference type="GO" id="GO:0006508">
    <property type="term" value="P:proteolysis"/>
    <property type="evidence" value="ECO:0007669"/>
    <property type="project" value="UniProtKB-KW"/>
</dbReference>
<keyword evidence="5" id="KW-1003">Cell membrane</keyword>
<evidence type="ECO:0000256" key="14">
    <source>
        <dbReference type="ARBA" id="ARBA00022843"/>
    </source>
</evidence>
<dbReference type="Gene3D" id="1.10.533.10">
    <property type="entry name" value="Death Domain, Fas"/>
    <property type="match status" value="1"/>
</dbReference>
<keyword evidence="13" id="KW-0067">ATP-binding</keyword>
<dbReference type="FunFam" id="3.40.50.300:FF:000210">
    <property type="entry name" value="Si:dkey-16p6.1"/>
    <property type="match status" value="1"/>
</dbReference>
<dbReference type="GO" id="GO:0045087">
    <property type="term" value="P:innate immune response"/>
    <property type="evidence" value="ECO:0007669"/>
    <property type="project" value="UniProtKB-KW"/>
</dbReference>
<evidence type="ECO:0000259" key="23">
    <source>
        <dbReference type="PROSITE" id="PS50209"/>
    </source>
</evidence>
<comment type="similarity">
    <text evidence="21">Belongs to the NOD1-NOD2 family.</text>
</comment>
<comment type="similarity">
    <text evidence="4">Belongs to the NLRP family.</text>
</comment>
<dbReference type="InterPro" id="IPR007111">
    <property type="entry name" value="NACHT_NTPase"/>
</dbReference>
<dbReference type="Pfam" id="PF17779">
    <property type="entry name" value="WHD_NOD2"/>
    <property type="match status" value="1"/>
</dbReference>
<dbReference type="Pfam" id="PF13553">
    <property type="entry name" value="FIIND"/>
    <property type="match status" value="1"/>
</dbReference>
<dbReference type="GO" id="GO:0006954">
    <property type="term" value="P:inflammatory response"/>
    <property type="evidence" value="ECO:0007669"/>
    <property type="project" value="UniProtKB-KW"/>
</dbReference>
<keyword evidence="15" id="KW-0391">Immunity</keyword>
<gene>
    <name evidence="27" type="ORF">ACEWY4_007955</name>
</gene>
<keyword evidence="14" id="KW-0832">Ubl conjugation</keyword>
<feature type="domain" description="FIIND" evidence="26">
    <location>
        <begin position="1327"/>
        <end position="1600"/>
    </location>
</feature>
<dbReference type="Pfam" id="PF00619">
    <property type="entry name" value="CARD"/>
    <property type="match status" value="1"/>
</dbReference>
<evidence type="ECO:0000313" key="27">
    <source>
        <dbReference type="EMBL" id="KAL2095807.1"/>
    </source>
</evidence>
<evidence type="ECO:0000256" key="17">
    <source>
        <dbReference type="ARBA" id="ARBA00023139"/>
    </source>
</evidence>
<evidence type="ECO:0000256" key="16">
    <source>
        <dbReference type="ARBA" id="ARBA00023136"/>
    </source>
</evidence>
<evidence type="ECO:0000256" key="19">
    <source>
        <dbReference type="ARBA" id="ARBA00023233"/>
    </source>
</evidence>
<keyword evidence="12" id="KW-0547">Nucleotide-binding</keyword>
<evidence type="ECO:0000256" key="3">
    <source>
        <dbReference type="ARBA" id="ARBA00004193"/>
    </source>
</evidence>
<dbReference type="Pfam" id="PF02023">
    <property type="entry name" value="SCAN"/>
    <property type="match status" value="1"/>
</dbReference>
<dbReference type="InterPro" id="IPR051261">
    <property type="entry name" value="NLR"/>
</dbReference>
<protein>
    <recommendedName>
        <fullName evidence="29">NACHT, LRR and PYD domains-containing protein 12-like</fullName>
    </recommendedName>
</protein>
<sequence>MAKLEEGDNIEHYLTTFERLTTVFDWPRETWAVHLIPLLTGKARSAFVAMDPEDAMDYDCLKEAVLKKYDINSETYRQLFRALETSPTETPQELYVRLKDLFCKWVKYDQSSKDELMETLVLEQYLRVLYPDVRTWVREHNPKTAAEAAKLVENFVAAHRGPRGYRYAGVLEHNVRGQDLPVLPELVNKTAWCGVVTRAKVREQHADLTELPFYGEDVPVEPTLSRQQSPMPENRSHSPVPSCVSMKSDWSMDPPLFFGAGDVLAGQRNQSGPSKLEMQQIHRSHLLKKFQHLMEGIPHQRNPTLLRKIYTDLYITEGGRGEVNDEHEVRQIERASWREALQDTPIKCSDIFKALSTQDKAIRIVLTKGVAGIGKTVSVQKFILDWAEGKANRDVHFIFPLPFRELNLMKELKLSLVDLMQHFFSETTDPTAFTTSEHRVMFIFDGLDECRLSLDFHSNLKCCDVTEPATVDVLLTNLIKGNLLPSALLWITTRPAAAGQIPHECVDQVTEIRGFNDPQKEQYFRKRISDENLASRIITHLKSSRSLYIMCHIPFFCWISATVAERTSDGSGSVEMPRTLTQMYTHFLIIQTSIKNDKYTERKERDEEMIFKLGKLAYQQLEKGNLIFYEEELRECGIDVTEASVYSGVCTQIFREESGLYQGKVFSFVHLSIQEFLAALYVFLCFSNRERNMPEQQQTSQLSALFRAATLHDLHKTAVDLALQSENGHLDLFLRFLLGLSLESNQSLIRHLLPHTSSQSQSSEQTVQLVKHKIRDHDESDRGINLFYCLNELNQHAVVEHTDRSSGTLVVLMLLPGEWRTGCFGFETSEEYLDEFDLQKYIKTPEKDQTELLSPDDVLQKLMPSDVFTSSTSAKLYKCPLTEKSCSYLASVLTSHSSSLTQLQLIGGQRVSSSVHLSSSAGCHPDCKRWELRLERYNVTEEICSYLLSALTSHTSTLSGRRLRKEEVELLCSALCHQHCRLEKLELEWCPLTEKSCSYLASVLTSHSSSLTQLQLRNNKLQESGGELLCSALCHPNCKLEKLELDECPLTEKSCSYLASVLTSHSSSLTQLQLRNNKLQESGGELLCSALCHPNCKLEKLELYECPLTEKSCSYLASVLTSHSSSLTQLQLNGGQRGSSSVHLSSSAGCHPDCKRWELRLEGYNVTEEICSYLLSALTSHTSTLSGGRLRKEEVELLCSALCHQHCRLEKLELEWCYLTEKSCSYLASVLTSHSSSLTQLQLDVSIWGDSAAEKLCALQKDPHYQVEMSISDDYSYPYKKRLCLSCKVLQDSDAKTLSAHCQQQSQEEDHHRIPGRSCESCAEVPDTSHWVLVDPEVSTENSVSTYSLSSSAGSYECSLSGLRWSCAGPVSLQYCFTDWYVFSEELAHMQSSPAGPLMDIKLMSGKLEEIHLPHFLCLGGCEASVYDAVRVLHGRDSGVCVEECELTRHHARIVHPSLSLLGLVWRALFSPKVHCELLLFCSRTAPLNLHVYLVPTDPAHIQAIHQEEKPQGVRIRKPGTVGPLQQEASVCVRTSCRSEIHPEKMKLWPLSPSNYCEVYMEHPEDCFDIEVSSPPPAEPIWQARIRRHDYQQSSRSSVQVGSQVAAAFVERNMAALIQRVTLVMPIADKLLYTDRAIGQETYANIQAAPTSQEKMRALYEGLRSAGDQGKVAFFRILQAEQPNLVEDLWTA</sequence>
<keyword evidence="6" id="KW-0963">Cytoplasm</keyword>
<dbReference type="InterPro" id="IPR011029">
    <property type="entry name" value="DEATH-like_dom_sf"/>
</dbReference>
<accession>A0ABD1K9N0</accession>
<dbReference type="Pfam" id="PF14484">
    <property type="entry name" value="FISNA"/>
    <property type="match status" value="1"/>
</dbReference>
<dbReference type="InterPro" id="IPR041075">
    <property type="entry name" value="NOD1/2_WH"/>
</dbReference>
<evidence type="ECO:0000256" key="12">
    <source>
        <dbReference type="ARBA" id="ARBA00022741"/>
    </source>
</evidence>
<evidence type="ECO:0000256" key="10">
    <source>
        <dbReference type="ARBA" id="ARBA00022670"/>
    </source>
</evidence>
<keyword evidence="8" id="KW-1210">Necrosis</keyword>
<evidence type="ECO:0000259" key="24">
    <source>
        <dbReference type="PROSITE" id="PS50804"/>
    </source>
</evidence>
<reference evidence="27 28" key="1">
    <citation type="submission" date="2024-09" db="EMBL/GenBank/DDBJ databases">
        <title>A chromosome-level genome assembly of Gray's grenadier anchovy, Coilia grayii.</title>
        <authorList>
            <person name="Fu Z."/>
        </authorList>
    </citation>
    <scope>NUCLEOTIDE SEQUENCE [LARGE SCALE GENOMIC DNA]</scope>
    <source>
        <strain evidence="27">G4</strain>
        <tissue evidence="27">Muscle</tissue>
    </source>
</reference>
<evidence type="ECO:0000256" key="22">
    <source>
        <dbReference type="SAM" id="MobiDB-lite"/>
    </source>
</evidence>
<keyword evidence="11" id="KW-0677">Repeat</keyword>
<evidence type="ECO:0000256" key="1">
    <source>
        <dbReference type="ARBA" id="ARBA00004110"/>
    </source>
</evidence>
<evidence type="ECO:0000256" key="21">
    <source>
        <dbReference type="ARBA" id="ARBA00038296"/>
    </source>
</evidence>
<dbReference type="InterPro" id="IPR041267">
    <property type="entry name" value="NLRP_HD2"/>
</dbReference>
<evidence type="ECO:0000256" key="6">
    <source>
        <dbReference type="ARBA" id="ARBA00022490"/>
    </source>
</evidence>
<dbReference type="SUPFAM" id="SSF47986">
    <property type="entry name" value="DEATH domain"/>
    <property type="match status" value="1"/>
</dbReference>
<dbReference type="Gene3D" id="1.10.4020.10">
    <property type="entry name" value="DNA breaking-rejoining enzymes"/>
    <property type="match status" value="1"/>
</dbReference>
<evidence type="ECO:0000256" key="13">
    <source>
        <dbReference type="ARBA" id="ARBA00022840"/>
    </source>
</evidence>
<evidence type="ECO:0000259" key="25">
    <source>
        <dbReference type="PROSITE" id="PS50837"/>
    </source>
</evidence>
<keyword evidence="9" id="KW-0433">Leucine-rich repeat</keyword>
<evidence type="ECO:0000256" key="20">
    <source>
        <dbReference type="ARBA" id="ARBA00023288"/>
    </source>
</evidence>
<dbReference type="PROSITE" id="PS50837">
    <property type="entry name" value="NACHT"/>
    <property type="match status" value="1"/>
</dbReference>
<evidence type="ECO:0000256" key="5">
    <source>
        <dbReference type="ARBA" id="ARBA00022475"/>
    </source>
</evidence>
<dbReference type="InterPro" id="IPR025307">
    <property type="entry name" value="FIIND_dom"/>
</dbReference>
<keyword evidence="28" id="KW-1185">Reference proteome</keyword>
<evidence type="ECO:0000313" key="28">
    <source>
        <dbReference type="Proteomes" id="UP001591681"/>
    </source>
</evidence>
<comment type="caution">
    <text evidence="27">The sequence shown here is derived from an EMBL/GenBank/DDBJ whole genome shotgun (WGS) entry which is preliminary data.</text>
</comment>
<feature type="region of interest" description="Disordered" evidence="22">
    <location>
        <begin position="220"/>
        <end position="244"/>
    </location>
</feature>
<keyword evidence="20" id="KW-0449">Lipoprotein</keyword>
<dbReference type="PROSITE" id="PS50209">
    <property type="entry name" value="CARD"/>
    <property type="match status" value="1"/>
</dbReference>
<dbReference type="GO" id="GO:0016323">
    <property type="term" value="C:basolateral plasma membrane"/>
    <property type="evidence" value="ECO:0007669"/>
    <property type="project" value="UniProtKB-SubCell"/>
</dbReference>
<evidence type="ECO:0000259" key="26">
    <source>
        <dbReference type="PROSITE" id="PS51830"/>
    </source>
</evidence>
<dbReference type="Pfam" id="PF17776">
    <property type="entry name" value="NLRC4_HD2"/>
    <property type="match status" value="1"/>
</dbReference>
<dbReference type="InterPro" id="IPR032675">
    <property type="entry name" value="LRR_dom_sf"/>
</dbReference>
<dbReference type="CDD" id="cd07936">
    <property type="entry name" value="SCAN"/>
    <property type="match status" value="1"/>
</dbReference>
<dbReference type="PANTHER" id="PTHR24106">
    <property type="entry name" value="NACHT, LRR AND CARD DOMAINS-CONTAINING"/>
    <property type="match status" value="1"/>
</dbReference>
<dbReference type="GO" id="GO:0008233">
    <property type="term" value="F:peptidase activity"/>
    <property type="evidence" value="ECO:0007669"/>
    <property type="project" value="UniProtKB-KW"/>
</dbReference>
<evidence type="ECO:0008006" key="29">
    <source>
        <dbReference type="Google" id="ProtNLM"/>
    </source>
</evidence>
<feature type="domain" description="CARD" evidence="23">
    <location>
        <begin position="1602"/>
        <end position="1692"/>
    </location>
</feature>
<evidence type="ECO:0000256" key="9">
    <source>
        <dbReference type="ARBA" id="ARBA00022614"/>
    </source>
</evidence>
<name>A0ABD1K9N0_9TELE</name>
<dbReference type="SMART" id="SM01288">
    <property type="entry name" value="FISNA"/>
    <property type="match status" value="1"/>
</dbReference>
<dbReference type="PROSITE" id="PS50804">
    <property type="entry name" value="SCAN_BOX"/>
    <property type="match status" value="1"/>
</dbReference>
<dbReference type="Gene3D" id="3.40.50.300">
    <property type="entry name" value="P-loop containing nucleotide triphosphate hydrolases"/>
    <property type="match status" value="1"/>
</dbReference>
<dbReference type="SUPFAM" id="SSF52047">
    <property type="entry name" value="RNI-like"/>
    <property type="match status" value="1"/>
</dbReference>
<evidence type="ECO:0000256" key="2">
    <source>
        <dbReference type="ARBA" id="ARBA00004187"/>
    </source>
</evidence>
<keyword evidence="17" id="KW-0564">Palmitate</keyword>
<dbReference type="InterPro" id="IPR027417">
    <property type="entry name" value="P-loop_NTPase"/>
</dbReference>
<dbReference type="Pfam" id="PF13516">
    <property type="entry name" value="LRR_6"/>
    <property type="match status" value="2"/>
</dbReference>
<feature type="domain" description="SCAN box" evidence="24">
    <location>
        <begin position="77"/>
        <end position="155"/>
    </location>
</feature>
<evidence type="ECO:0000256" key="11">
    <source>
        <dbReference type="ARBA" id="ARBA00022737"/>
    </source>
</evidence>
<evidence type="ECO:0000256" key="4">
    <source>
        <dbReference type="ARBA" id="ARBA00008665"/>
    </source>
</evidence>
<proteinExistence type="inferred from homology"/>
<dbReference type="InterPro" id="IPR001611">
    <property type="entry name" value="Leu-rich_rpt"/>
</dbReference>
<evidence type="ECO:0000256" key="7">
    <source>
        <dbReference type="ARBA" id="ARBA00022588"/>
    </source>
</evidence>